<dbReference type="OrthoDB" id="10540334at2759"/>
<dbReference type="EMBL" id="OU892288">
    <property type="protein sequence ID" value="CAG9762942.1"/>
    <property type="molecule type" value="Genomic_DNA"/>
</dbReference>
<name>A0A9N9MIC9_9CUCU</name>
<proteinExistence type="predicted"/>
<sequence length="198" mass="22856">MTSLKCETCSKSCIFKSRPKEDEIFGSPCDLCQRPICKLCAEITTTEAHAVSLARRSLLFFCPDCKLSLNDHMKDLPNYRILLEKYEKTKKESAIKDKSLETLENKCSEITQELRIEINKLITDNEAKAIHIKRLNRKTQDFENSAIDAEQELYTEINNQKAEILQLAQNISDLIDTNLDLTAQLSCRFNRDQQEYVN</sequence>
<protein>
    <submittedName>
        <fullName evidence="2">Uncharacterized protein</fullName>
    </submittedName>
</protein>
<keyword evidence="3" id="KW-1185">Reference proteome</keyword>
<feature type="coiled-coil region" evidence="1">
    <location>
        <begin position="100"/>
        <end position="177"/>
    </location>
</feature>
<organism evidence="2 3">
    <name type="scientific">Ceutorhynchus assimilis</name>
    <name type="common">cabbage seed weevil</name>
    <dbReference type="NCBI Taxonomy" id="467358"/>
    <lineage>
        <taxon>Eukaryota</taxon>
        <taxon>Metazoa</taxon>
        <taxon>Ecdysozoa</taxon>
        <taxon>Arthropoda</taxon>
        <taxon>Hexapoda</taxon>
        <taxon>Insecta</taxon>
        <taxon>Pterygota</taxon>
        <taxon>Neoptera</taxon>
        <taxon>Endopterygota</taxon>
        <taxon>Coleoptera</taxon>
        <taxon>Polyphaga</taxon>
        <taxon>Cucujiformia</taxon>
        <taxon>Curculionidae</taxon>
        <taxon>Ceutorhynchinae</taxon>
        <taxon>Ceutorhynchus</taxon>
    </lineage>
</organism>
<gene>
    <name evidence="2" type="ORF">CEUTPL_LOCUS3613</name>
</gene>
<accession>A0A9N9MIC9</accession>
<dbReference type="Proteomes" id="UP001152799">
    <property type="component" value="Chromosome 12"/>
</dbReference>
<reference evidence="2" key="1">
    <citation type="submission" date="2022-01" db="EMBL/GenBank/DDBJ databases">
        <authorList>
            <person name="King R."/>
        </authorList>
    </citation>
    <scope>NUCLEOTIDE SEQUENCE</scope>
</reference>
<dbReference type="AlphaFoldDB" id="A0A9N9MIC9"/>
<keyword evidence="1" id="KW-0175">Coiled coil</keyword>
<evidence type="ECO:0000313" key="2">
    <source>
        <dbReference type="EMBL" id="CAG9762942.1"/>
    </source>
</evidence>
<evidence type="ECO:0000256" key="1">
    <source>
        <dbReference type="SAM" id="Coils"/>
    </source>
</evidence>
<evidence type="ECO:0000313" key="3">
    <source>
        <dbReference type="Proteomes" id="UP001152799"/>
    </source>
</evidence>